<dbReference type="AlphaFoldDB" id="A0A8B8N510"/>
<sequence length="595" mass="67395">MGRNSELLTMAEQPPWEDLPSLCWEAVLRSLRSNADLQSFSSVCKRFLDISNAFRTSLSIPNRLTPCLGSLLSRRFTYIKSIDLSSFRGNPSSVLLQIAQFPLPLEHLDLSNQESLRFDGLREIGSKFGALRVLVLSKIGLLADDELVSIADYFPLLEELDISYPRLSWVTDDCISVLSQKLQRLSRIDVSGNLSLSDQSLVVLSVNCLCLREIVFRLCSLITGRGIASLIKRRPHLVSLALTGMKMDRIFYEELVDSFGYAESLSSLDFSGPFIWDGLLMSVAEANIPLERLNLSDASGWFSFNGIRKIMLKHRGIKILDLKKVDFLADGNMSVICRDLRSLNSVNFTHCFNLTTTTLYNLMRHCPFLKQIIMEWTNLRMDDGNETDMVVNSQVRSLSIAGNVNLTDDCLMKIGGMCPNLWYLDVGVCLKITGDGISGVLKSCPEIKHLETHYLENLGNLCIDFELPQLECLQAEGLKLSDKQLAAFISRCCHLKRLNLQECVHLSTKGVEKVVKNCKALREINLRGCHRVRDDVPFLDWMVSVRPSLRRIVPPHRFVSSKIQDFFLQRGCLVCHYYDFKKLEAKPIEQQCSLY</sequence>
<protein>
    <submittedName>
        <fullName evidence="2">F-box/LRR-repeat protein 3-like</fullName>
    </submittedName>
</protein>
<dbReference type="Gene3D" id="3.80.10.10">
    <property type="entry name" value="Ribonuclease Inhibitor"/>
    <property type="match status" value="4"/>
</dbReference>
<organism evidence="1 2">
    <name type="scientific">Rhodamnia argentea</name>
    <dbReference type="NCBI Taxonomy" id="178133"/>
    <lineage>
        <taxon>Eukaryota</taxon>
        <taxon>Viridiplantae</taxon>
        <taxon>Streptophyta</taxon>
        <taxon>Embryophyta</taxon>
        <taxon>Tracheophyta</taxon>
        <taxon>Spermatophyta</taxon>
        <taxon>Magnoliopsida</taxon>
        <taxon>eudicotyledons</taxon>
        <taxon>Gunneridae</taxon>
        <taxon>Pentapetalae</taxon>
        <taxon>rosids</taxon>
        <taxon>malvids</taxon>
        <taxon>Myrtales</taxon>
        <taxon>Myrtaceae</taxon>
        <taxon>Myrtoideae</taxon>
        <taxon>Myrteae</taxon>
        <taxon>Australasian group</taxon>
        <taxon>Rhodamnia</taxon>
    </lineage>
</organism>
<dbReference type="RefSeq" id="XP_030517496.2">
    <property type="nucleotide sequence ID" value="XM_030661636.2"/>
</dbReference>
<dbReference type="PANTHER" id="PTHR13318">
    <property type="entry name" value="PARTNER OF PAIRED, ISOFORM B-RELATED"/>
    <property type="match status" value="1"/>
</dbReference>
<proteinExistence type="predicted"/>
<evidence type="ECO:0000313" key="1">
    <source>
        <dbReference type="Proteomes" id="UP000827889"/>
    </source>
</evidence>
<dbReference type="InterPro" id="IPR032675">
    <property type="entry name" value="LRR_dom_sf"/>
</dbReference>
<dbReference type="Proteomes" id="UP000827889">
    <property type="component" value="Chromosome 3"/>
</dbReference>
<accession>A0A8B8N510</accession>
<dbReference type="GeneID" id="115731023"/>
<dbReference type="GO" id="GO:0019005">
    <property type="term" value="C:SCF ubiquitin ligase complex"/>
    <property type="evidence" value="ECO:0007669"/>
    <property type="project" value="TreeGrafter"/>
</dbReference>
<dbReference type="InterPro" id="IPR036047">
    <property type="entry name" value="F-box-like_dom_sf"/>
</dbReference>
<name>A0A8B8N510_9MYRT</name>
<dbReference type="InterPro" id="IPR006553">
    <property type="entry name" value="Leu-rich_rpt_Cys-con_subtyp"/>
</dbReference>
<reference evidence="2" key="1">
    <citation type="submission" date="2025-08" db="UniProtKB">
        <authorList>
            <consortium name="RefSeq"/>
        </authorList>
    </citation>
    <scope>IDENTIFICATION</scope>
    <source>
        <tissue evidence="2">Leaf</tissue>
    </source>
</reference>
<gene>
    <name evidence="2" type="primary">LOC115731023</name>
</gene>
<dbReference type="PANTHER" id="PTHR13318:SF106">
    <property type="entry name" value="F-BOX_LRR-REPEAT PROTEIN 2"/>
    <property type="match status" value="1"/>
</dbReference>
<dbReference type="SUPFAM" id="SSF52047">
    <property type="entry name" value="RNI-like"/>
    <property type="match status" value="2"/>
</dbReference>
<evidence type="ECO:0000313" key="2">
    <source>
        <dbReference type="RefSeq" id="XP_030517496.2"/>
    </source>
</evidence>
<dbReference type="GO" id="GO:0031146">
    <property type="term" value="P:SCF-dependent proteasomal ubiquitin-dependent protein catabolic process"/>
    <property type="evidence" value="ECO:0007669"/>
    <property type="project" value="TreeGrafter"/>
</dbReference>
<keyword evidence="1" id="KW-1185">Reference proteome</keyword>
<dbReference type="KEGG" id="rarg:115731023"/>
<dbReference type="SUPFAM" id="SSF81383">
    <property type="entry name" value="F-box domain"/>
    <property type="match status" value="1"/>
</dbReference>
<dbReference type="SMART" id="SM00367">
    <property type="entry name" value="LRR_CC"/>
    <property type="match status" value="7"/>
</dbReference>